<proteinExistence type="predicted"/>
<name>A0ABM9QK81_9POXV</name>
<keyword evidence="1" id="KW-1133">Transmembrane helix</keyword>
<keyword evidence="1" id="KW-0472">Membrane</keyword>
<dbReference type="Proteomes" id="UP000792374">
    <property type="component" value="Genome"/>
</dbReference>
<reference evidence="2" key="1">
    <citation type="journal article" date="2013" name="J. Virol.">
        <title>New Insights into the Evolution of Entomopoxvirinae from the Complete Genome Sequences of Four Entomopoxviruses Infecting Adoxophyes honmai, Choristoneura biennis, Choristoneura rosaceana, and Mythimna separata.</title>
        <authorList>
            <person name="Theze J."/>
            <person name="Takatsuka J."/>
            <person name="Li Z."/>
            <person name="Gallais J."/>
            <person name="Doucet D."/>
            <person name="Arif B."/>
            <person name="Nakai M."/>
            <person name="Herniou E.A."/>
        </authorList>
    </citation>
    <scope>NUCLEOTIDE SEQUENCE</scope>
</reference>
<sequence length="282" mass="33884">MYKILIIIILYINVIFTKQINIDIRISNKCGILFTYINYTRYYSLNDSDIITENERCNNIYPTVNINDIINANKTLKFNNKNLIYDTYNNYYAYGIHKNIYEHNCDDSMSEFIRLQRLQLVYIPNTNYISMELDGLENIYTCKYKNLICNISHGMYIVWNNIDEFIYIKNINTTIINNNNLYNITFNYNKKNISLSFDERSIITNNTLNYEIYSIYINNIYEENINITNKIMINKRHYSYQHNVHNIHNNINSKRNFHIMLLVITIVNIMIFIIIIHKIKNL</sequence>
<organism evidence="2 3">
    <name type="scientific">Choristoneura rosaceana entomopoxvirus 'L'</name>
    <dbReference type="NCBI Taxonomy" id="1293539"/>
    <lineage>
        <taxon>Viruses</taxon>
        <taxon>Varidnaviria</taxon>
        <taxon>Bamfordvirae</taxon>
        <taxon>Nucleocytoviricota</taxon>
        <taxon>Pokkesviricetes</taxon>
        <taxon>Chitovirales</taxon>
        <taxon>Poxviridae</taxon>
        <taxon>Entomopoxvirinae</taxon>
        <taxon>Betaentomopoxvirus</taxon>
        <taxon>Betaentomopoxvirus crosaceana</taxon>
        <taxon>Choristoneura rosaceana entomopoxvirus</taxon>
    </lineage>
</organism>
<dbReference type="RefSeq" id="YP_008004450.1">
    <property type="nucleotide sequence ID" value="NC_021249.1"/>
</dbReference>
<evidence type="ECO:0000313" key="3">
    <source>
        <dbReference type="Proteomes" id="UP000792374"/>
    </source>
</evidence>
<dbReference type="GeneID" id="15613371"/>
<protein>
    <submittedName>
        <fullName evidence="2">Uncharacterized protein</fullName>
    </submittedName>
</protein>
<feature type="transmembrane region" description="Helical" evidence="1">
    <location>
        <begin position="257"/>
        <end position="276"/>
    </location>
</feature>
<evidence type="ECO:0000256" key="1">
    <source>
        <dbReference type="SAM" id="Phobius"/>
    </source>
</evidence>
<gene>
    <name evidence="2" type="ORF">CHREV_046</name>
</gene>
<accession>A0ABM9QK81</accession>
<evidence type="ECO:0000313" key="2">
    <source>
        <dbReference type="EMBL" id="CCU55948.1"/>
    </source>
</evidence>
<dbReference type="EMBL" id="HF679133">
    <property type="protein sequence ID" value="CCU55948.1"/>
    <property type="molecule type" value="Genomic_DNA"/>
</dbReference>
<keyword evidence="3" id="KW-1185">Reference proteome</keyword>
<keyword evidence="1" id="KW-0812">Transmembrane</keyword>